<dbReference type="InterPro" id="IPR001789">
    <property type="entry name" value="Sig_transdc_resp-reg_receiver"/>
</dbReference>
<feature type="modified residue" description="4-aspartylphosphate" evidence="5">
    <location>
        <position position="71"/>
    </location>
</feature>
<sequence>MITAGEERIMVEETSRDAIGVLIVEDDAVTRKALCLAIESEPQLKLLAAFDSVKPALSWLETSAPDVLMTDLGLPDGSGLEIIHACANRHPGADIMVVTMSSDEANVLACIEAGASGYVLKTAGKTDIARAVLDLRSGGAPMSPAIARMVLAKVRDVKKPAIAAEQEASASLTKRESAILDLIAQGDSYGEVAKLLSVSVGTVQTHIKNIYGKLAVHSRGEAVFEAHRRGLLQLGQPRLRK</sequence>
<dbReference type="CDD" id="cd06170">
    <property type="entry name" value="LuxR_C_like"/>
    <property type="match status" value="1"/>
</dbReference>
<dbReference type="OrthoDB" id="3623000at2"/>
<evidence type="ECO:0000259" key="7">
    <source>
        <dbReference type="PROSITE" id="PS50110"/>
    </source>
</evidence>
<dbReference type="SUPFAM" id="SSF52172">
    <property type="entry name" value="CheY-like"/>
    <property type="match status" value="1"/>
</dbReference>
<dbReference type="Pfam" id="PF00196">
    <property type="entry name" value="GerE"/>
    <property type="match status" value="1"/>
</dbReference>
<dbReference type="GO" id="GO:0006355">
    <property type="term" value="P:regulation of DNA-templated transcription"/>
    <property type="evidence" value="ECO:0007669"/>
    <property type="project" value="InterPro"/>
</dbReference>
<evidence type="ECO:0000259" key="6">
    <source>
        <dbReference type="PROSITE" id="PS50043"/>
    </source>
</evidence>
<keyword evidence="9" id="KW-1185">Reference proteome</keyword>
<dbReference type="GO" id="GO:0000160">
    <property type="term" value="P:phosphorelay signal transduction system"/>
    <property type="evidence" value="ECO:0007669"/>
    <property type="project" value="InterPro"/>
</dbReference>
<dbReference type="SUPFAM" id="SSF46894">
    <property type="entry name" value="C-terminal effector domain of the bipartite response regulators"/>
    <property type="match status" value="1"/>
</dbReference>
<dbReference type="GO" id="GO:0003677">
    <property type="term" value="F:DNA binding"/>
    <property type="evidence" value="ECO:0007669"/>
    <property type="project" value="UniProtKB-KW"/>
</dbReference>
<dbReference type="Proteomes" id="UP000265955">
    <property type="component" value="Unassembled WGS sequence"/>
</dbReference>
<dbReference type="InterPro" id="IPR000792">
    <property type="entry name" value="Tscrpt_reg_LuxR_C"/>
</dbReference>
<dbReference type="PROSITE" id="PS00622">
    <property type="entry name" value="HTH_LUXR_1"/>
    <property type="match status" value="1"/>
</dbReference>
<protein>
    <submittedName>
        <fullName evidence="8">DNA-binding response regulator</fullName>
    </submittedName>
</protein>
<dbReference type="SMART" id="SM00421">
    <property type="entry name" value="HTH_LUXR"/>
    <property type="match status" value="1"/>
</dbReference>
<dbReference type="InterPro" id="IPR011006">
    <property type="entry name" value="CheY-like_superfamily"/>
</dbReference>
<comment type="caution">
    <text evidence="8">The sequence shown here is derived from an EMBL/GenBank/DDBJ whole genome shotgun (WGS) entry which is preliminary data.</text>
</comment>
<gene>
    <name evidence="8" type="ORF">D3871_14845</name>
</gene>
<dbReference type="InterPro" id="IPR039420">
    <property type="entry name" value="WalR-like"/>
</dbReference>
<dbReference type="SMART" id="SM00448">
    <property type="entry name" value="REC"/>
    <property type="match status" value="1"/>
</dbReference>
<keyword evidence="4" id="KW-0804">Transcription</keyword>
<name>A0A3A3FWF5_9BURK</name>
<dbReference type="PROSITE" id="PS50110">
    <property type="entry name" value="RESPONSE_REGULATORY"/>
    <property type="match status" value="1"/>
</dbReference>
<reference evidence="9" key="1">
    <citation type="submission" date="2018-09" db="EMBL/GenBank/DDBJ databases">
        <authorList>
            <person name="Zhu H."/>
        </authorList>
    </citation>
    <scope>NUCLEOTIDE SEQUENCE [LARGE SCALE GENOMIC DNA]</scope>
    <source>
        <strain evidence="9">K1R23-30</strain>
    </source>
</reference>
<dbReference type="PANTHER" id="PTHR43214:SF41">
    <property type="entry name" value="NITRATE_NITRITE RESPONSE REGULATOR PROTEIN NARP"/>
    <property type="match status" value="1"/>
</dbReference>
<evidence type="ECO:0000256" key="1">
    <source>
        <dbReference type="ARBA" id="ARBA00022553"/>
    </source>
</evidence>
<dbReference type="Pfam" id="PF00072">
    <property type="entry name" value="Response_reg"/>
    <property type="match status" value="1"/>
</dbReference>
<dbReference type="PANTHER" id="PTHR43214">
    <property type="entry name" value="TWO-COMPONENT RESPONSE REGULATOR"/>
    <property type="match status" value="1"/>
</dbReference>
<dbReference type="AlphaFoldDB" id="A0A3A3FWF5"/>
<proteinExistence type="predicted"/>
<dbReference type="Gene3D" id="3.40.50.2300">
    <property type="match status" value="1"/>
</dbReference>
<evidence type="ECO:0000256" key="4">
    <source>
        <dbReference type="ARBA" id="ARBA00023163"/>
    </source>
</evidence>
<accession>A0A3A3FWF5</accession>
<organism evidence="8 9">
    <name type="scientific">Noviherbaspirillum saxi</name>
    <dbReference type="NCBI Taxonomy" id="2320863"/>
    <lineage>
        <taxon>Bacteria</taxon>
        <taxon>Pseudomonadati</taxon>
        <taxon>Pseudomonadota</taxon>
        <taxon>Betaproteobacteria</taxon>
        <taxon>Burkholderiales</taxon>
        <taxon>Oxalobacteraceae</taxon>
        <taxon>Noviherbaspirillum</taxon>
    </lineage>
</organism>
<dbReference type="PRINTS" id="PR00038">
    <property type="entry name" value="HTHLUXR"/>
</dbReference>
<dbReference type="CDD" id="cd17535">
    <property type="entry name" value="REC_NarL-like"/>
    <property type="match status" value="1"/>
</dbReference>
<keyword evidence="2" id="KW-0805">Transcription regulation</keyword>
<feature type="domain" description="HTH luxR-type" evidence="6">
    <location>
        <begin position="165"/>
        <end position="230"/>
    </location>
</feature>
<dbReference type="PROSITE" id="PS50043">
    <property type="entry name" value="HTH_LUXR_2"/>
    <property type="match status" value="1"/>
</dbReference>
<keyword evidence="1 5" id="KW-0597">Phosphoprotein</keyword>
<keyword evidence="3 8" id="KW-0238">DNA-binding</keyword>
<feature type="domain" description="Response regulatory" evidence="7">
    <location>
        <begin position="20"/>
        <end position="136"/>
    </location>
</feature>
<evidence type="ECO:0000256" key="5">
    <source>
        <dbReference type="PROSITE-ProRule" id="PRU00169"/>
    </source>
</evidence>
<evidence type="ECO:0000313" key="8">
    <source>
        <dbReference type="EMBL" id="RJF99654.1"/>
    </source>
</evidence>
<dbReference type="EMBL" id="QYUO01000001">
    <property type="protein sequence ID" value="RJF99654.1"/>
    <property type="molecule type" value="Genomic_DNA"/>
</dbReference>
<dbReference type="InterPro" id="IPR058245">
    <property type="entry name" value="NreC/VraR/RcsB-like_REC"/>
</dbReference>
<evidence type="ECO:0000313" key="9">
    <source>
        <dbReference type="Proteomes" id="UP000265955"/>
    </source>
</evidence>
<evidence type="ECO:0000256" key="3">
    <source>
        <dbReference type="ARBA" id="ARBA00023125"/>
    </source>
</evidence>
<evidence type="ECO:0000256" key="2">
    <source>
        <dbReference type="ARBA" id="ARBA00023015"/>
    </source>
</evidence>
<dbReference type="InterPro" id="IPR016032">
    <property type="entry name" value="Sig_transdc_resp-reg_C-effctor"/>
</dbReference>